<dbReference type="EMBL" id="JBBWWQ010000011">
    <property type="protein sequence ID" value="KAK8935816.1"/>
    <property type="molecule type" value="Genomic_DNA"/>
</dbReference>
<evidence type="ECO:0000256" key="1">
    <source>
        <dbReference type="SAM" id="Phobius"/>
    </source>
</evidence>
<gene>
    <name evidence="2" type="ORF">KSP39_PZI013818</name>
</gene>
<keyword evidence="3" id="KW-1185">Reference proteome</keyword>
<dbReference type="Proteomes" id="UP001418222">
    <property type="component" value="Unassembled WGS sequence"/>
</dbReference>
<keyword evidence="1" id="KW-0472">Membrane</keyword>
<evidence type="ECO:0000313" key="3">
    <source>
        <dbReference type="Proteomes" id="UP001418222"/>
    </source>
</evidence>
<proteinExistence type="predicted"/>
<dbReference type="AlphaFoldDB" id="A0AAP0BEY4"/>
<evidence type="ECO:0000313" key="2">
    <source>
        <dbReference type="EMBL" id="KAK8935816.1"/>
    </source>
</evidence>
<keyword evidence="1" id="KW-0812">Transmembrane</keyword>
<name>A0AAP0BEY4_9ASPA</name>
<reference evidence="2 3" key="1">
    <citation type="journal article" date="2022" name="Nat. Plants">
        <title>Genomes of leafy and leafless Platanthera orchids illuminate the evolution of mycoheterotrophy.</title>
        <authorList>
            <person name="Li M.H."/>
            <person name="Liu K.W."/>
            <person name="Li Z."/>
            <person name="Lu H.C."/>
            <person name="Ye Q.L."/>
            <person name="Zhang D."/>
            <person name="Wang J.Y."/>
            <person name="Li Y.F."/>
            <person name="Zhong Z.M."/>
            <person name="Liu X."/>
            <person name="Yu X."/>
            <person name="Liu D.K."/>
            <person name="Tu X.D."/>
            <person name="Liu B."/>
            <person name="Hao Y."/>
            <person name="Liao X.Y."/>
            <person name="Jiang Y.T."/>
            <person name="Sun W.H."/>
            <person name="Chen J."/>
            <person name="Chen Y.Q."/>
            <person name="Ai Y."/>
            <person name="Zhai J.W."/>
            <person name="Wu S.S."/>
            <person name="Zhou Z."/>
            <person name="Hsiao Y.Y."/>
            <person name="Wu W.L."/>
            <person name="Chen Y.Y."/>
            <person name="Lin Y.F."/>
            <person name="Hsu J.L."/>
            <person name="Li C.Y."/>
            <person name="Wang Z.W."/>
            <person name="Zhao X."/>
            <person name="Zhong W.Y."/>
            <person name="Ma X.K."/>
            <person name="Ma L."/>
            <person name="Huang J."/>
            <person name="Chen G.Z."/>
            <person name="Huang M.Z."/>
            <person name="Huang L."/>
            <person name="Peng D.H."/>
            <person name="Luo Y.B."/>
            <person name="Zou S.Q."/>
            <person name="Chen S.P."/>
            <person name="Lan S."/>
            <person name="Tsai W.C."/>
            <person name="Van de Peer Y."/>
            <person name="Liu Z.J."/>
        </authorList>
    </citation>
    <scope>NUCLEOTIDE SEQUENCE [LARGE SCALE GENOMIC DNA]</scope>
    <source>
        <strain evidence="2">Lor287</strain>
    </source>
</reference>
<feature type="transmembrane region" description="Helical" evidence="1">
    <location>
        <begin position="6"/>
        <end position="32"/>
    </location>
</feature>
<protein>
    <submittedName>
        <fullName evidence="2">Uncharacterized protein</fullName>
    </submittedName>
</protein>
<organism evidence="2 3">
    <name type="scientific">Platanthera zijinensis</name>
    <dbReference type="NCBI Taxonomy" id="2320716"/>
    <lineage>
        <taxon>Eukaryota</taxon>
        <taxon>Viridiplantae</taxon>
        <taxon>Streptophyta</taxon>
        <taxon>Embryophyta</taxon>
        <taxon>Tracheophyta</taxon>
        <taxon>Spermatophyta</taxon>
        <taxon>Magnoliopsida</taxon>
        <taxon>Liliopsida</taxon>
        <taxon>Asparagales</taxon>
        <taxon>Orchidaceae</taxon>
        <taxon>Orchidoideae</taxon>
        <taxon>Orchideae</taxon>
        <taxon>Orchidinae</taxon>
        <taxon>Platanthera</taxon>
    </lineage>
</organism>
<comment type="caution">
    <text evidence="2">The sequence shown here is derived from an EMBL/GenBank/DDBJ whole genome shotgun (WGS) entry which is preliminary data.</text>
</comment>
<accession>A0AAP0BEY4</accession>
<sequence>MNFDSVSYSSFALFCYFIYFLMCDINLGFSLYSCTTIHQASMSITSQLQVIKSLSKGKEDQIHRPLTRPSVLFGPKEAADIDLISIFPLAQSGNHPLSHRFLPSRITKKIDILKLYFRSGCSYRGG</sequence>
<keyword evidence="1" id="KW-1133">Transmembrane helix</keyword>